<proteinExistence type="predicted"/>
<keyword evidence="4" id="KW-1185">Reference proteome</keyword>
<feature type="domain" description="AB hydrolase-1" evidence="1">
    <location>
        <begin position="21"/>
        <end position="118"/>
    </location>
</feature>
<dbReference type="PRINTS" id="PR00111">
    <property type="entry name" value="ABHYDROLASE"/>
</dbReference>
<dbReference type="OrthoDB" id="53505at2"/>
<evidence type="ECO:0000313" key="4">
    <source>
        <dbReference type="Proteomes" id="UP000441797"/>
    </source>
</evidence>
<dbReference type="PANTHER" id="PTHR43433">
    <property type="entry name" value="HYDROLASE, ALPHA/BETA FOLD FAMILY PROTEIN"/>
    <property type="match status" value="1"/>
</dbReference>
<dbReference type="PANTHER" id="PTHR43433:SF5">
    <property type="entry name" value="AB HYDROLASE-1 DOMAIN-CONTAINING PROTEIN"/>
    <property type="match status" value="1"/>
</dbReference>
<accession>A0A6N8FSM9</accession>
<organism evidence="3 4">
    <name type="scientific">Gloeocapsopsis dulcis AAB1 = 1H9</name>
    <dbReference type="NCBI Taxonomy" id="1433147"/>
    <lineage>
        <taxon>Bacteria</taxon>
        <taxon>Bacillati</taxon>
        <taxon>Cyanobacteriota</taxon>
        <taxon>Cyanophyceae</taxon>
        <taxon>Oscillatoriophycideae</taxon>
        <taxon>Chroococcales</taxon>
        <taxon>Chroococcaceae</taxon>
        <taxon>Gloeocapsopsis</taxon>
        <taxon>Gloeocapsopsis dulcis</taxon>
    </lineage>
</organism>
<dbReference type="Gene3D" id="3.40.50.1820">
    <property type="entry name" value="alpha/beta hydrolase"/>
    <property type="match status" value="1"/>
</dbReference>
<name>A0A6N8FSM9_9CHRO</name>
<dbReference type="AlphaFoldDB" id="A0A6N8FSM9"/>
<dbReference type="InterPro" id="IPR013595">
    <property type="entry name" value="Pept_S33_TAP-like_C"/>
</dbReference>
<feature type="domain" description="Peptidase S33 tripeptidyl aminopeptidase-like C-terminal" evidence="2">
    <location>
        <begin position="204"/>
        <end position="263"/>
    </location>
</feature>
<dbReference type="SUPFAM" id="SSF53474">
    <property type="entry name" value="alpha/beta-Hydrolases"/>
    <property type="match status" value="1"/>
</dbReference>
<dbReference type="InterPro" id="IPR029058">
    <property type="entry name" value="AB_hydrolase_fold"/>
</dbReference>
<dbReference type="Pfam" id="PF00561">
    <property type="entry name" value="Abhydrolase_1"/>
    <property type="match status" value="1"/>
</dbReference>
<evidence type="ECO:0000259" key="2">
    <source>
        <dbReference type="Pfam" id="PF08386"/>
    </source>
</evidence>
<reference evidence="3 4" key="1">
    <citation type="journal article" date="2019" name="Front. Microbiol.">
        <title>Genomic Features for Desiccation Tolerance and Sugar Biosynthesis in the Extremophile Gloeocapsopsis sp. UTEX B3054.</title>
        <authorList>
            <person name="Urrejola C."/>
            <person name="Alcorta J."/>
            <person name="Salas L."/>
            <person name="Vasquez M."/>
            <person name="Polz M.F."/>
            <person name="Vicuna R."/>
            <person name="Diez B."/>
        </authorList>
    </citation>
    <scope>NUCLEOTIDE SEQUENCE [LARGE SCALE GENOMIC DNA]</scope>
    <source>
        <strain evidence="3 4">1H9</strain>
    </source>
</reference>
<dbReference type="Pfam" id="PF08386">
    <property type="entry name" value="Abhydrolase_4"/>
    <property type="match status" value="1"/>
</dbReference>
<dbReference type="RefSeq" id="WP_105220945.1">
    <property type="nucleotide sequence ID" value="NZ_CAWNSU010000074.1"/>
</dbReference>
<dbReference type="EMBL" id="NAPY01000008">
    <property type="protein sequence ID" value="MUL36103.1"/>
    <property type="molecule type" value="Genomic_DNA"/>
</dbReference>
<comment type="caution">
    <text evidence="3">The sequence shown here is derived from an EMBL/GenBank/DDBJ whole genome shotgun (WGS) entry which is preliminary data.</text>
</comment>
<dbReference type="InterPro" id="IPR000639">
    <property type="entry name" value="Epox_hydrolase-like"/>
</dbReference>
<keyword evidence="3" id="KW-0378">Hydrolase</keyword>
<dbReference type="InterPro" id="IPR050471">
    <property type="entry name" value="AB_hydrolase"/>
</dbReference>
<dbReference type="InterPro" id="IPR000073">
    <property type="entry name" value="AB_hydrolase_1"/>
</dbReference>
<evidence type="ECO:0000313" key="3">
    <source>
        <dbReference type="EMBL" id="MUL36103.1"/>
    </source>
</evidence>
<dbReference type="Proteomes" id="UP000441797">
    <property type="component" value="Unassembled WGS sequence"/>
</dbReference>
<dbReference type="PRINTS" id="PR00412">
    <property type="entry name" value="EPOXHYDRLASE"/>
</dbReference>
<dbReference type="GO" id="GO:0016787">
    <property type="term" value="F:hydrolase activity"/>
    <property type="evidence" value="ECO:0007669"/>
    <property type="project" value="UniProtKB-KW"/>
</dbReference>
<protein>
    <submittedName>
        <fullName evidence="3">Alpha/beta hydrolase</fullName>
    </submittedName>
</protein>
<evidence type="ECO:0000259" key="1">
    <source>
        <dbReference type="Pfam" id="PF00561"/>
    </source>
</evidence>
<gene>
    <name evidence="3" type="ORF">BWI75_07010</name>
</gene>
<sequence length="266" mass="29470">MPKLQANGIELFYDIQGTGEPLLLIPGFACDYAHWDLLMPSLVAQYQVIRLDNRGIGQSSAPDSPYSIKQMADDAAILLEHISVDKVHVAGHSMGGQIAQELILAHPEKVHSLMLLATLAKGDRRFCSIIETLGDLPRILDPEAYFYVLLPWAVSEEFYSTPGAIEEALKFQMEYPFLPTPHGLYHQSRAIINSDTLDRLPQISCPTLVLVSQQDILTPIKFSKQLAQGIPNAELVILERGSHDFLIDAPDAVSSAMLNFLAQHTR</sequence>